<evidence type="ECO:0000313" key="1">
    <source>
        <dbReference type="EMBL" id="VAX07799.1"/>
    </source>
</evidence>
<accession>A0A3B1APC0</accession>
<sequence length="181" mass="20701">MEVGLQRRWQAAITELQEIVGQDNVRFDPSKTELQTAMNRRDKDVVVFEFTHTAQGIVLKGNEKYQSDDILHGESLSHIKYLIGLSCCNLQKLEQGRFVDSLQRKGIGIVDGPAREVGADVGLQRLEKMIEIMRNVEHYEKLPLDYLRDVIDQLQEIEHSGMIKVGEHLLHGVVERLEARV</sequence>
<proteinExistence type="predicted"/>
<dbReference type="AlphaFoldDB" id="A0A3B1APC0"/>
<name>A0A3B1APC0_9ZZZZ</name>
<protein>
    <submittedName>
        <fullName evidence="1">Uncharacterized protein</fullName>
    </submittedName>
</protein>
<reference evidence="1" key="1">
    <citation type="submission" date="2018-06" db="EMBL/GenBank/DDBJ databases">
        <authorList>
            <person name="Zhirakovskaya E."/>
        </authorList>
    </citation>
    <scope>NUCLEOTIDE SEQUENCE</scope>
</reference>
<dbReference type="EMBL" id="UOFX01000030">
    <property type="protein sequence ID" value="VAX07799.1"/>
    <property type="molecule type" value="Genomic_DNA"/>
</dbReference>
<organism evidence="1">
    <name type="scientific">hydrothermal vent metagenome</name>
    <dbReference type="NCBI Taxonomy" id="652676"/>
    <lineage>
        <taxon>unclassified sequences</taxon>
        <taxon>metagenomes</taxon>
        <taxon>ecological metagenomes</taxon>
    </lineage>
</organism>
<gene>
    <name evidence="1" type="ORF">MNBD_GAMMA26-93</name>
</gene>